<gene>
    <name evidence="8" type="primary">aroQ</name>
</gene>
<keyword evidence="8" id="KW-0057">Aromatic amino acid biosynthesis</keyword>
<feature type="binding site" evidence="8 10">
    <location>
        <position position="87"/>
    </location>
    <ligand>
        <name>substrate</name>
    </ligand>
</feature>
<feature type="active site" description="Proton donor" evidence="8 9">
    <location>
        <position position="100"/>
    </location>
</feature>
<evidence type="ECO:0000256" key="2">
    <source>
        <dbReference type="ARBA" id="ARBA00003924"/>
    </source>
</evidence>
<evidence type="ECO:0000256" key="6">
    <source>
        <dbReference type="ARBA" id="ARBA00012060"/>
    </source>
</evidence>
<evidence type="ECO:0000256" key="8">
    <source>
        <dbReference type="HAMAP-Rule" id="MF_00169"/>
    </source>
</evidence>
<dbReference type="SUPFAM" id="SSF52304">
    <property type="entry name" value="Type II 3-dehydroquinate dehydratase"/>
    <property type="match status" value="1"/>
</dbReference>
<comment type="function">
    <text evidence="2 8">Catalyzes a trans-dehydration via an enolate intermediate.</text>
</comment>
<sequence>MNIYVINGPNINLLGTREPEIYGKETLKSISKKCIKQGLRDGHDVKFMQSNYEGEIVGWIQNAIIEKVDAIVINAAAYTHTSIAIHDALKSYSGFKIELHISNPHLRETFRHVSYISSVVDAIVAGLGADGYSHVIELLADLQKHYKQKNKSLNTF</sequence>
<dbReference type="CDD" id="cd00466">
    <property type="entry name" value="DHQase_II"/>
    <property type="match status" value="1"/>
</dbReference>
<evidence type="ECO:0000256" key="10">
    <source>
        <dbReference type="PIRSR" id="PIRSR001399-2"/>
    </source>
</evidence>
<dbReference type="HAMAP" id="MF_00169">
    <property type="entry name" value="AroQ"/>
    <property type="match status" value="1"/>
</dbReference>
<dbReference type="NCBIfam" id="NF003807">
    <property type="entry name" value="PRK05395.1-4"/>
    <property type="match status" value="1"/>
</dbReference>
<evidence type="ECO:0000256" key="1">
    <source>
        <dbReference type="ARBA" id="ARBA00001864"/>
    </source>
</evidence>
<evidence type="ECO:0000256" key="3">
    <source>
        <dbReference type="ARBA" id="ARBA00004902"/>
    </source>
</evidence>
<feature type="site" description="Transition state stabilizer" evidence="8 11">
    <location>
        <position position="17"/>
    </location>
</feature>
<reference evidence="12" key="1">
    <citation type="journal article" date="2011" name="Environ. Microbiol.">
        <title>Time-series analyses of Monterey Bay coastal microbial picoplankton using a 'genome proxy' microarray.</title>
        <authorList>
            <person name="Rich V.I."/>
            <person name="Pham V.D."/>
            <person name="Eppley J."/>
            <person name="Shi Y."/>
            <person name="DeLong E.F."/>
        </authorList>
    </citation>
    <scope>NUCLEOTIDE SEQUENCE</scope>
</reference>
<dbReference type="EC" id="4.2.1.10" evidence="6 8"/>
<feature type="binding site" evidence="8 10">
    <location>
        <position position="80"/>
    </location>
    <ligand>
        <name>substrate</name>
    </ligand>
</feature>
<dbReference type="EMBL" id="GU474893">
    <property type="protein sequence ID" value="ADI18573.1"/>
    <property type="molecule type" value="Genomic_DNA"/>
</dbReference>
<dbReference type="NCBIfam" id="NF003805">
    <property type="entry name" value="PRK05395.1-2"/>
    <property type="match status" value="1"/>
</dbReference>
<dbReference type="NCBIfam" id="NF003806">
    <property type="entry name" value="PRK05395.1-3"/>
    <property type="match status" value="1"/>
</dbReference>
<dbReference type="UniPathway" id="UPA00053">
    <property type="reaction ID" value="UER00086"/>
</dbReference>
<evidence type="ECO:0000256" key="9">
    <source>
        <dbReference type="PIRSR" id="PIRSR001399-1"/>
    </source>
</evidence>
<keyword evidence="8" id="KW-0028">Amino-acid biosynthesis</keyword>
<dbReference type="PIRSF" id="PIRSF001399">
    <property type="entry name" value="DHquinase_II"/>
    <property type="match status" value="1"/>
</dbReference>
<feature type="binding site" evidence="8 10">
    <location>
        <position position="74"/>
    </location>
    <ligand>
        <name>substrate</name>
    </ligand>
</feature>
<comment type="similarity">
    <text evidence="4 8">Belongs to the type-II 3-dehydroquinase family.</text>
</comment>
<dbReference type="InterPro" id="IPR001874">
    <property type="entry name" value="DHquinase_II"/>
</dbReference>
<dbReference type="Pfam" id="PF01220">
    <property type="entry name" value="DHquinase_II"/>
    <property type="match status" value="1"/>
</dbReference>
<comment type="catalytic activity">
    <reaction evidence="1 8">
        <text>3-dehydroquinate = 3-dehydroshikimate + H2O</text>
        <dbReference type="Rhea" id="RHEA:21096"/>
        <dbReference type="ChEBI" id="CHEBI:15377"/>
        <dbReference type="ChEBI" id="CHEBI:16630"/>
        <dbReference type="ChEBI" id="CHEBI:32364"/>
        <dbReference type="EC" id="4.2.1.10"/>
    </reaction>
</comment>
<dbReference type="GO" id="GO:0019631">
    <property type="term" value="P:quinate catabolic process"/>
    <property type="evidence" value="ECO:0007669"/>
    <property type="project" value="TreeGrafter"/>
</dbReference>
<protein>
    <recommendedName>
        <fullName evidence="6 8">3-dehydroquinate dehydratase</fullName>
        <shortName evidence="8">3-dehydroquinase</shortName>
        <ecNumber evidence="6 8">4.2.1.10</ecNumber>
    </recommendedName>
    <alternativeName>
        <fullName evidence="8">Type II DHQase</fullName>
    </alternativeName>
</protein>
<name>E0XVY2_9GAMM</name>
<feature type="active site" description="Proton acceptor" evidence="8 9">
    <location>
        <position position="22"/>
    </location>
</feature>
<dbReference type="PANTHER" id="PTHR21272">
    <property type="entry name" value="CATABOLIC 3-DEHYDROQUINASE"/>
    <property type="match status" value="1"/>
</dbReference>
<proteinExistence type="inferred from homology"/>
<dbReference type="AlphaFoldDB" id="E0XVY2"/>
<dbReference type="InterPro" id="IPR036441">
    <property type="entry name" value="DHquinase_II_sf"/>
</dbReference>
<accession>E0XVY2</accession>
<dbReference type="Gene3D" id="3.40.50.9100">
    <property type="entry name" value="Dehydroquinase, class II"/>
    <property type="match status" value="1"/>
</dbReference>
<feature type="binding site" evidence="8 10">
    <location>
        <position position="111"/>
    </location>
    <ligand>
        <name>substrate</name>
    </ligand>
</feature>
<evidence type="ECO:0000256" key="7">
    <source>
        <dbReference type="ARBA" id="ARBA00023239"/>
    </source>
</evidence>
<feature type="binding site" evidence="8 10">
    <location>
        <begin position="101"/>
        <end position="102"/>
    </location>
    <ligand>
        <name>substrate</name>
    </ligand>
</feature>
<organism evidence="12">
    <name type="scientific">uncultured gamma proteobacterium HF4000_23L14</name>
    <dbReference type="NCBI Taxonomy" id="710988"/>
    <lineage>
        <taxon>Bacteria</taxon>
        <taxon>Pseudomonadati</taxon>
        <taxon>Pseudomonadota</taxon>
        <taxon>Gammaproteobacteria</taxon>
        <taxon>environmental samples</taxon>
    </lineage>
</organism>
<evidence type="ECO:0000256" key="5">
    <source>
        <dbReference type="ARBA" id="ARBA00011193"/>
    </source>
</evidence>
<comment type="pathway">
    <text evidence="3 8">Metabolic intermediate biosynthesis; chorismate biosynthesis; chorismate from D-erythrose 4-phosphate and phosphoenolpyruvate: step 3/7.</text>
</comment>
<keyword evidence="7 8" id="KW-0456">Lyase</keyword>
<comment type="subunit">
    <text evidence="5 8">Homododecamer.</text>
</comment>
<dbReference type="GO" id="GO:0009073">
    <property type="term" value="P:aromatic amino acid family biosynthetic process"/>
    <property type="evidence" value="ECO:0007669"/>
    <property type="project" value="UniProtKB-KW"/>
</dbReference>
<dbReference type="PROSITE" id="PS01029">
    <property type="entry name" value="DEHYDROQUINASE_II"/>
    <property type="match status" value="1"/>
</dbReference>
<evidence type="ECO:0000256" key="11">
    <source>
        <dbReference type="PIRSR" id="PIRSR001399-3"/>
    </source>
</evidence>
<dbReference type="GO" id="GO:0003855">
    <property type="term" value="F:3-dehydroquinate dehydratase activity"/>
    <property type="evidence" value="ECO:0007669"/>
    <property type="project" value="UniProtKB-UniRule"/>
</dbReference>
<evidence type="ECO:0000256" key="4">
    <source>
        <dbReference type="ARBA" id="ARBA00011037"/>
    </source>
</evidence>
<dbReference type="InterPro" id="IPR018509">
    <property type="entry name" value="DHquinase_II_CS"/>
</dbReference>
<dbReference type="GO" id="GO:0009423">
    <property type="term" value="P:chorismate biosynthetic process"/>
    <property type="evidence" value="ECO:0007669"/>
    <property type="project" value="UniProtKB-UniRule"/>
</dbReference>
<dbReference type="GO" id="GO:0008652">
    <property type="term" value="P:amino acid biosynthetic process"/>
    <property type="evidence" value="ECO:0007669"/>
    <property type="project" value="UniProtKB-KW"/>
</dbReference>
<dbReference type="PANTHER" id="PTHR21272:SF3">
    <property type="entry name" value="CATABOLIC 3-DEHYDROQUINASE"/>
    <property type="match status" value="1"/>
</dbReference>
<evidence type="ECO:0000313" key="12">
    <source>
        <dbReference type="EMBL" id="ADI18573.1"/>
    </source>
</evidence>